<evidence type="ECO:0000259" key="5">
    <source>
        <dbReference type="SMART" id="SM00385"/>
    </source>
</evidence>
<keyword evidence="2" id="KW-0132">Cell division</keyword>
<proteinExistence type="inferred from homology"/>
<evidence type="ECO:0000256" key="2">
    <source>
        <dbReference type="ARBA" id="ARBA00022618"/>
    </source>
</evidence>
<comment type="similarity">
    <text evidence="1">Belongs to the cyclin family. Cyclin U/P subfamily.</text>
</comment>
<dbReference type="EMBL" id="SWLB01000019">
    <property type="protein sequence ID" value="KAF3325648.1"/>
    <property type="molecule type" value="Genomic_DNA"/>
</dbReference>
<organism evidence="6 7">
    <name type="scientific">Carex littledalei</name>
    <dbReference type="NCBI Taxonomy" id="544730"/>
    <lineage>
        <taxon>Eukaryota</taxon>
        <taxon>Viridiplantae</taxon>
        <taxon>Streptophyta</taxon>
        <taxon>Embryophyta</taxon>
        <taxon>Tracheophyta</taxon>
        <taxon>Spermatophyta</taxon>
        <taxon>Magnoliopsida</taxon>
        <taxon>Liliopsida</taxon>
        <taxon>Poales</taxon>
        <taxon>Cyperaceae</taxon>
        <taxon>Cyperoideae</taxon>
        <taxon>Cariceae</taxon>
        <taxon>Carex</taxon>
        <taxon>Carex subgen. Euthyceras</taxon>
    </lineage>
</organism>
<protein>
    <submittedName>
        <fullName evidence="6">Cyclin family protein</fullName>
    </submittedName>
</protein>
<keyword evidence="3" id="KW-0131">Cell cycle</keyword>
<dbReference type="Pfam" id="PF08613">
    <property type="entry name" value="Cyclin"/>
    <property type="match status" value="1"/>
</dbReference>
<keyword evidence="7" id="KW-1185">Reference proteome</keyword>
<dbReference type="InterPro" id="IPR013922">
    <property type="entry name" value="Cyclin_PHO80-like"/>
</dbReference>
<dbReference type="GO" id="GO:0019901">
    <property type="term" value="F:protein kinase binding"/>
    <property type="evidence" value="ECO:0007669"/>
    <property type="project" value="InterPro"/>
</dbReference>
<name>A0A833VJM6_9POAL</name>
<dbReference type="GO" id="GO:0051301">
    <property type="term" value="P:cell division"/>
    <property type="evidence" value="ECO:0007669"/>
    <property type="project" value="UniProtKB-KW"/>
</dbReference>
<dbReference type="AlphaFoldDB" id="A0A833VJM6"/>
<dbReference type="InterPro" id="IPR036915">
    <property type="entry name" value="Cyclin-like_sf"/>
</dbReference>
<evidence type="ECO:0000256" key="3">
    <source>
        <dbReference type="ARBA" id="ARBA00023306"/>
    </source>
</evidence>
<evidence type="ECO:0000256" key="1">
    <source>
        <dbReference type="ARBA" id="ARBA00007215"/>
    </source>
</evidence>
<dbReference type="Gene3D" id="1.10.472.10">
    <property type="entry name" value="Cyclin-like"/>
    <property type="match status" value="1"/>
</dbReference>
<accession>A0A833VJM6</accession>
<dbReference type="Proteomes" id="UP000623129">
    <property type="component" value="Unassembled WGS sequence"/>
</dbReference>
<feature type="region of interest" description="Disordered" evidence="4">
    <location>
        <begin position="198"/>
        <end position="232"/>
    </location>
</feature>
<reference evidence="6" key="1">
    <citation type="submission" date="2020-01" db="EMBL/GenBank/DDBJ databases">
        <title>Genome sequence of Kobresia littledalei, the first chromosome-level genome in the family Cyperaceae.</title>
        <authorList>
            <person name="Qu G."/>
        </authorList>
    </citation>
    <scope>NUCLEOTIDE SEQUENCE</scope>
    <source>
        <strain evidence="6">C.B.Clarke</strain>
        <tissue evidence="6">Leaf</tissue>
    </source>
</reference>
<dbReference type="OrthoDB" id="337735at2759"/>
<dbReference type="SMART" id="SM00385">
    <property type="entry name" value="CYCLIN"/>
    <property type="match status" value="1"/>
</dbReference>
<gene>
    <name evidence="6" type="ORF">FCM35_KLT08728</name>
</gene>
<sequence>MESGPTPTTPKSPPMELLMLSNALERLVARNNQLTSQYSTQAPSPSVDVKLNKKSFSLSAFMATRTPTIALRRYLERIHRFADLDPACFIVAYVYIDRTVHIHPALIVVSMNVHRLMLASLLLASKVLDDLHHNNAFFARIGGISNFELNKLELELLFLLNFRLTVTSSDFQRYYSHMETEMSRTCVIEKNLKEDDDKRWPNGGLNQVSLTNGPRRHSMSPARHSFDGPSIN</sequence>
<dbReference type="PANTHER" id="PTHR15615">
    <property type="match status" value="1"/>
</dbReference>
<feature type="domain" description="Cyclin-like" evidence="5">
    <location>
        <begin position="73"/>
        <end position="158"/>
    </location>
</feature>
<evidence type="ECO:0000313" key="6">
    <source>
        <dbReference type="EMBL" id="KAF3325648.1"/>
    </source>
</evidence>
<comment type="caution">
    <text evidence="6">The sequence shown here is derived from an EMBL/GenBank/DDBJ whole genome shotgun (WGS) entry which is preliminary data.</text>
</comment>
<evidence type="ECO:0000313" key="7">
    <source>
        <dbReference type="Proteomes" id="UP000623129"/>
    </source>
</evidence>
<dbReference type="InterPro" id="IPR013763">
    <property type="entry name" value="Cyclin-like_dom"/>
</dbReference>
<evidence type="ECO:0000256" key="4">
    <source>
        <dbReference type="SAM" id="MobiDB-lite"/>
    </source>
</evidence>
<dbReference type="SUPFAM" id="SSF47954">
    <property type="entry name" value="Cyclin-like"/>
    <property type="match status" value="1"/>
</dbReference>
<dbReference type="PANTHER" id="PTHR15615:SF121">
    <property type="entry name" value="CYCLIN-U1-1"/>
    <property type="match status" value="1"/>
</dbReference>